<dbReference type="AlphaFoldDB" id="X6PF09"/>
<feature type="domain" description="UBC core" evidence="3">
    <location>
        <begin position="22"/>
        <end position="220"/>
    </location>
</feature>
<sequence length="231" mass="26548">MGRGNRAKKKEEKEANGKKKAPGLLRVQVDLDELELPYNAKLQVPDKENLQEFNVAITPDSGFWKGATYTFHFVIPDNYPYKPPKVTCVEKVNFKKNLFFYKKKGCYHYYAFLFCHFYFLILSKMNWALFGGSGWSAQYTHCCKCKKNLCVHNKFFMKCLLELVESGLASNFVRTTNHPWFNLFEPNPADPLNVEAAEVFRDNITTFKANVAKSLAGGYVGGTQFEKMTLK</sequence>
<keyword evidence="2" id="KW-0812">Transmembrane</keyword>
<name>X6PF09_RETFI</name>
<dbReference type="Proteomes" id="UP000023152">
    <property type="component" value="Unassembled WGS sequence"/>
</dbReference>
<comment type="caution">
    <text evidence="4">The sequence shown here is derived from an EMBL/GenBank/DDBJ whole genome shotgun (WGS) entry which is preliminary data.</text>
</comment>
<dbReference type="Gene3D" id="3.10.110.10">
    <property type="entry name" value="Ubiquitin Conjugating Enzyme"/>
    <property type="match status" value="1"/>
</dbReference>
<dbReference type="PANTHER" id="PTHR24067">
    <property type="entry name" value="UBIQUITIN-CONJUGATING ENZYME E2"/>
    <property type="match status" value="1"/>
</dbReference>
<dbReference type="CDD" id="cd23794">
    <property type="entry name" value="UBCc_UBE2F_UBE2M"/>
    <property type="match status" value="1"/>
</dbReference>
<dbReference type="PROSITE" id="PS50127">
    <property type="entry name" value="UBC_2"/>
    <property type="match status" value="1"/>
</dbReference>
<dbReference type="SMART" id="SM00212">
    <property type="entry name" value="UBCc"/>
    <property type="match status" value="1"/>
</dbReference>
<dbReference type="Pfam" id="PF00179">
    <property type="entry name" value="UQ_con"/>
    <property type="match status" value="1"/>
</dbReference>
<evidence type="ECO:0000313" key="4">
    <source>
        <dbReference type="EMBL" id="ETO36693.1"/>
    </source>
</evidence>
<evidence type="ECO:0000256" key="1">
    <source>
        <dbReference type="SAM" id="MobiDB-lite"/>
    </source>
</evidence>
<dbReference type="InterPro" id="IPR050113">
    <property type="entry name" value="Ub_conjugating_enzyme"/>
</dbReference>
<evidence type="ECO:0000313" key="5">
    <source>
        <dbReference type="Proteomes" id="UP000023152"/>
    </source>
</evidence>
<dbReference type="EMBL" id="ASPP01000383">
    <property type="protein sequence ID" value="ETO36693.1"/>
    <property type="molecule type" value="Genomic_DNA"/>
</dbReference>
<accession>X6PF09</accession>
<feature type="transmembrane region" description="Helical" evidence="2">
    <location>
        <begin position="109"/>
        <end position="130"/>
    </location>
</feature>
<dbReference type="OrthoDB" id="10249039at2759"/>
<keyword evidence="2" id="KW-1133">Transmembrane helix</keyword>
<evidence type="ECO:0000256" key="2">
    <source>
        <dbReference type="SAM" id="Phobius"/>
    </source>
</evidence>
<keyword evidence="5" id="KW-1185">Reference proteome</keyword>
<proteinExistence type="predicted"/>
<feature type="region of interest" description="Disordered" evidence="1">
    <location>
        <begin position="1"/>
        <end position="21"/>
    </location>
</feature>
<dbReference type="InterPro" id="IPR016135">
    <property type="entry name" value="UBQ-conjugating_enzyme/RWD"/>
</dbReference>
<protein>
    <recommendedName>
        <fullName evidence="3">UBC core domain-containing protein</fullName>
    </recommendedName>
</protein>
<dbReference type="InterPro" id="IPR000608">
    <property type="entry name" value="UBC"/>
</dbReference>
<evidence type="ECO:0000259" key="3">
    <source>
        <dbReference type="PROSITE" id="PS50127"/>
    </source>
</evidence>
<organism evidence="4 5">
    <name type="scientific">Reticulomyxa filosa</name>
    <dbReference type="NCBI Taxonomy" id="46433"/>
    <lineage>
        <taxon>Eukaryota</taxon>
        <taxon>Sar</taxon>
        <taxon>Rhizaria</taxon>
        <taxon>Retaria</taxon>
        <taxon>Foraminifera</taxon>
        <taxon>Monothalamids</taxon>
        <taxon>Reticulomyxidae</taxon>
        <taxon>Reticulomyxa</taxon>
    </lineage>
</organism>
<dbReference type="SUPFAM" id="SSF54495">
    <property type="entry name" value="UBC-like"/>
    <property type="match status" value="2"/>
</dbReference>
<keyword evidence="2" id="KW-0472">Membrane</keyword>
<reference evidence="4 5" key="1">
    <citation type="journal article" date="2013" name="Curr. Biol.">
        <title>The Genome of the Foraminiferan Reticulomyxa filosa.</title>
        <authorList>
            <person name="Glockner G."/>
            <person name="Hulsmann N."/>
            <person name="Schleicher M."/>
            <person name="Noegel A.A."/>
            <person name="Eichinger L."/>
            <person name="Gallinger C."/>
            <person name="Pawlowski J."/>
            <person name="Sierra R."/>
            <person name="Euteneuer U."/>
            <person name="Pillet L."/>
            <person name="Moustafa A."/>
            <person name="Platzer M."/>
            <person name="Groth M."/>
            <person name="Szafranski K."/>
            <person name="Schliwa M."/>
        </authorList>
    </citation>
    <scope>NUCLEOTIDE SEQUENCE [LARGE SCALE GENOMIC DNA]</scope>
</reference>
<gene>
    <name evidence="4" type="ORF">RFI_00371</name>
</gene>